<dbReference type="InterPro" id="IPR008691">
    <property type="entry name" value="LpqH"/>
</dbReference>
<feature type="compositionally biased region" description="Low complexity" evidence="6">
    <location>
        <begin position="104"/>
        <end position="123"/>
    </location>
</feature>
<evidence type="ECO:0000256" key="2">
    <source>
        <dbReference type="ARBA" id="ARBA00022729"/>
    </source>
</evidence>
<protein>
    <recommendedName>
        <fullName evidence="9">Lipoprotein LpqH</fullName>
    </recommendedName>
</protein>
<evidence type="ECO:0000256" key="4">
    <source>
        <dbReference type="ARBA" id="ARBA00023139"/>
    </source>
</evidence>
<dbReference type="EMBL" id="AP022574">
    <property type="protein sequence ID" value="BBX70351.1"/>
    <property type="molecule type" value="Genomic_DNA"/>
</dbReference>
<evidence type="ECO:0008006" key="9">
    <source>
        <dbReference type="Google" id="ProtNLM"/>
    </source>
</evidence>
<dbReference type="KEGG" id="mpsc:MPSYJ_38120"/>
<name>A0A7I7MDF3_9MYCO</name>
<keyword evidence="1" id="KW-1003">Cell membrane</keyword>
<evidence type="ECO:0000256" key="5">
    <source>
        <dbReference type="ARBA" id="ARBA00023288"/>
    </source>
</evidence>
<evidence type="ECO:0000256" key="3">
    <source>
        <dbReference type="ARBA" id="ARBA00023136"/>
    </source>
</evidence>
<dbReference type="GO" id="GO:0016020">
    <property type="term" value="C:membrane"/>
    <property type="evidence" value="ECO:0007669"/>
    <property type="project" value="InterPro"/>
</dbReference>
<sequence>MQCDEASGDVGHRSGHGGRAQNVAAREARTALLNGEGAHRLPTVAKVGIGSAGPRLDFLADDATEAEYDEGKQTMKRVAASVIGLAAGAAMLVGCSGDKDAAPSSGTQSSQATTAQASTGGTTEVKVDGADLAGLDLNSVTCVKQGGKINVASGAIGGQQGLGIVMTDAAPPVVESLGMVVDGNALAVANAMGAKSGSADVKVDGERYTITGEAVGADMSNPMAGMITKPFTVTVTCS</sequence>
<organism evidence="7 8">
    <name type="scientific">Mycolicibacterium psychrotolerans</name>
    <dbReference type="NCBI Taxonomy" id="216929"/>
    <lineage>
        <taxon>Bacteria</taxon>
        <taxon>Bacillati</taxon>
        <taxon>Actinomycetota</taxon>
        <taxon>Actinomycetes</taxon>
        <taxon>Mycobacteriales</taxon>
        <taxon>Mycobacteriaceae</taxon>
        <taxon>Mycolicibacterium</taxon>
    </lineage>
</organism>
<feature type="region of interest" description="Disordered" evidence="6">
    <location>
        <begin position="99"/>
        <end position="123"/>
    </location>
</feature>
<evidence type="ECO:0000256" key="6">
    <source>
        <dbReference type="SAM" id="MobiDB-lite"/>
    </source>
</evidence>
<keyword evidence="2" id="KW-0732">Signal</keyword>
<dbReference type="Pfam" id="PF05481">
    <property type="entry name" value="Myco_19_kDa"/>
    <property type="match status" value="1"/>
</dbReference>
<reference evidence="7 8" key="1">
    <citation type="journal article" date="2019" name="Emerg. Microbes Infect.">
        <title>Comprehensive subspecies identification of 175 nontuberculous mycobacteria species based on 7547 genomic profiles.</title>
        <authorList>
            <person name="Matsumoto Y."/>
            <person name="Kinjo T."/>
            <person name="Motooka D."/>
            <person name="Nabeya D."/>
            <person name="Jung N."/>
            <person name="Uechi K."/>
            <person name="Horii T."/>
            <person name="Iida T."/>
            <person name="Fujita J."/>
            <person name="Nakamura S."/>
        </authorList>
    </citation>
    <scope>NUCLEOTIDE SEQUENCE [LARGE SCALE GENOMIC DNA]</scope>
    <source>
        <strain evidence="7 8">JCM 13323</strain>
    </source>
</reference>
<keyword evidence="5" id="KW-0449">Lipoprotein</keyword>
<dbReference type="AlphaFoldDB" id="A0A7I7MDF3"/>
<keyword evidence="8" id="KW-1185">Reference proteome</keyword>
<proteinExistence type="predicted"/>
<evidence type="ECO:0000256" key="1">
    <source>
        <dbReference type="ARBA" id="ARBA00022475"/>
    </source>
</evidence>
<keyword evidence="4" id="KW-0564">Palmitate</keyword>
<accession>A0A7I7MDF3</accession>
<dbReference type="Proteomes" id="UP000466514">
    <property type="component" value="Chromosome"/>
</dbReference>
<gene>
    <name evidence="7" type="ORF">MPSYJ_38120</name>
</gene>
<evidence type="ECO:0000313" key="7">
    <source>
        <dbReference type="EMBL" id="BBX70351.1"/>
    </source>
</evidence>
<feature type="region of interest" description="Disordered" evidence="6">
    <location>
        <begin position="1"/>
        <end position="22"/>
    </location>
</feature>
<keyword evidence="3" id="KW-0472">Membrane</keyword>
<evidence type="ECO:0000313" key="8">
    <source>
        <dbReference type="Proteomes" id="UP000466514"/>
    </source>
</evidence>